<reference evidence="1 2" key="1">
    <citation type="journal article" date="2019" name="Emerg. Microbes Infect.">
        <title>Comprehensive subspecies identification of 175 nontuberculous mycobacteria species based on 7547 genomic profiles.</title>
        <authorList>
            <person name="Matsumoto Y."/>
            <person name="Kinjo T."/>
            <person name="Motooka D."/>
            <person name="Nabeya D."/>
            <person name="Jung N."/>
            <person name="Uechi K."/>
            <person name="Horii T."/>
            <person name="Iida T."/>
            <person name="Fujita J."/>
            <person name="Nakamura S."/>
        </authorList>
    </citation>
    <scope>NUCLEOTIDE SEQUENCE [LARGE SCALE GENOMIC DNA]</scope>
    <source>
        <strain evidence="1 2">JCM 12688</strain>
    </source>
</reference>
<proteinExistence type="predicted"/>
<dbReference type="EMBL" id="AP022608">
    <property type="protein sequence ID" value="BBZ20232.1"/>
    <property type="molecule type" value="Genomic_DNA"/>
</dbReference>
<dbReference type="KEGG" id="mgad:MGAD_45670"/>
<dbReference type="AlphaFoldDB" id="A0A7I7WT44"/>
<evidence type="ECO:0000313" key="2">
    <source>
        <dbReference type="Proteomes" id="UP000466187"/>
    </source>
</evidence>
<dbReference type="RefSeq" id="WP_163689069.1">
    <property type="nucleotide sequence ID" value="NZ_AP022608.1"/>
</dbReference>
<sequence length="45" mass="5278">MPCPPSGELVFNGWDHLYPNGYEYIGPRQFDKLRDRGIERGFVSY</sequence>
<organism evidence="1 2">
    <name type="scientific">Mycolicibacterium gadium</name>
    <name type="common">Mycobacterium gadium</name>
    <dbReference type="NCBI Taxonomy" id="1794"/>
    <lineage>
        <taxon>Bacteria</taxon>
        <taxon>Bacillati</taxon>
        <taxon>Actinomycetota</taxon>
        <taxon>Actinomycetes</taxon>
        <taxon>Mycobacteriales</taxon>
        <taxon>Mycobacteriaceae</taxon>
        <taxon>Mycolicibacterium</taxon>
    </lineage>
</organism>
<evidence type="ECO:0000313" key="1">
    <source>
        <dbReference type="EMBL" id="BBZ20232.1"/>
    </source>
</evidence>
<protein>
    <submittedName>
        <fullName evidence="1">Uncharacterized protein</fullName>
    </submittedName>
</protein>
<gene>
    <name evidence="1" type="ORF">MGAD_45670</name>
</gene>
<name>A0A7I7WT44_MYCGU</name>
<dbReference type="Proteomes" id="UP000466187">
    <property type="component" value="Chromosome"/>
</dbReference>
<accession>A0A7I7WT44</accession>